<dbReference type="InterPro" id="IPR029058">
    <property type="entry name" value="AB_hydrolase_fold"/>
</dbReference>
<protein>
    <submittedName>
        <fullName evidence="2">Lipase</fullName>
    </submittedName>
</protein>
<dbReference type="CDD" id="cd00519">
    <property type="entry name" value="Lipase_3"/>
    <property type="match status" value="1"/>
</dbReference>
<dbReference type="Gene3D" id="3.40.50.1820">
    <property type="entry name" value="alpha/beta hydrolase"/>
    <property type="match status" value="1"/>
</dbReference>
<reference evidence="2 3" key="1">
    <citation type="journal article" date="2017" name="Arch. Microbiol.">
        <title>Mariprofundus micogutta sp. nov., a novel iron-oxidizing zetaproteobacterium isolated from a deep-sea hydrothermal field at the Bayonnaise knoll of the Izu-Ogasawara arc, and a description of Mariprofundales ord. nov. and Zetaproteobacteria classis nov.</title>
        <authorList>
            <person name="Makita H."/>
            <person name="Tanaka E."/>
            <person name="Mitsunobu S."/>
            <person name="Miyazaki M."/>
            <person name="Nunoura T."/>
            <person name="Uematsu K."/>
            <person name="Takaki Y."/>
            <person name="Nishi S."/>
            <person name="Shimamura S."/>
            <person name="Takai K."/>
        </authorList>
    </citation>
    <scope>NUCLEOTIDE SEQUENCE [LARGE SCALE GENOMIC DNA]</scope>
    <source>
        <strain evidence="2 3">ET2</strain>
    </source>
</reference>
<comment type="caution">
    <text evidence="2">The sequence shown here is derived from an EMBL/GenBank/DDBJ whole genome shotgun (WGS) entry which is preliminary data.</text>
</comment>
<dbReference type="SUPFAM" id="SSF53474">
    <property type="entry name" value="alpha/beta-Hydrolases"/>
    <property type="match status" value="1"/>
</dbReference>
<dbReference type="GO" id="GO:0006629">
    <property type="term" value="P:lipid metabolic process"/>
    <property type="evidence" value="ECO:0007669"/>
    <property type="project" value="InterPro"/>
</dbReference>
<evidence type="ECO:0000313" key="3">
    <source>
        <dbReference type="Proteomes" id="UP000231632"/>
    </source>
</evidence>
<dbReference type="Proteomes" id="UP000231632">
    <property type="component" value="Unassembled WGS sequence"/>
</dbReference>
<gene>
    <name evidence="2" type="ORF">MMIC_P2171</name>
</gene>
<feature type="domain" description="Fungal lipase-type" evidence="1">
    <location>
        <begin position="101"/>
        <end position="224"/>
    </location>
</feature>
<accession>A0A1L8CQJ8</accession>
<dbReference type="PANTHER" id="PTHR45856">
    <property type="entry name" value="ALPHA/BETA-HYDROLASES SUPERFAMILY PROTEIN"/>
    <property type="match status" value="1"/>
</dbReference>
<proteinExistence type="predicted"/>
<dbReference type="STRING" id="1921010.MMIC_P2171"/>
<dbReference type="InterPro" id="IPR002921">
    <property type="entry name" value="Fungal_lipase-type"/>
</dbReference>
<dbReference type="PANTHER" id="PTHR45856:SF24">
    <property type="entry name" value="FUNGAL LIPASE-LIKE DOMAIN-CONTAINING PROTEIN"/>
    <property type="match status" value="1"/>
</dbReference>
<dbReference type="RefSeq" id="WP_072660492.1">
    <property type="nucleotide sequence ID" value="NZ_BDFD01000022.1"/>
</dbReference>
<name>A0A1L8CQJ8_9PROT</name>
<dbReference type="AlphaFoldDB" id="A0A1L8CQJ8"/>
<dbReference type="EMBL" id="BDFD01000022">
    <property type="protein sequence ID" value="GAV21191.1"/>
    <property type="molecule type" value="Genomic_DNA"/>
</dbReference>
<keyword evidence="3" id="KW-1185">Reference proteome</keyword>
<evidence type="ECO:0000313" key="2">
    <source>
        <dbReference type="EMBL" id="GAV21191.1"/>
    </source>
</evidence>
<evidence type="ECO:0000259" key="1">
    <source>
        <dbReference type="Pfam" id="PF01764"/>
    </source>
</evidence>
<sequence>MPDLDPKPLPEDLSFQALFYPNLSYDYFANADTQPFQFDAETYQSVNAWWLAEASLLAYVQQHDFVSQKLADAGLPHYKPFEDDETHTQCFVAHNDDFAIVCFRGTEIVKQDIITDLKFLLTDSGSRGKVHKGFKIALDSVWDGISDHLNDITDYGSSPMKVWFTGHSLGAGLATLAAARYPAAQGIYTIASPRCGNREFSNAFTNRYWRFVHNNDAVCMLPPAITYRHTGNMIYIDDQGAVNSAPSFWTYLSTMIRGHFRHMGTIIKCWRRGDFTALPLDNINDHAPIYYVIHIWNDHIRRIQ</sequence>
<organism evidence="2 3">
    <name type="scientific">Mariprofundus micogutta</name>
    <dbReference type="NCBI Taxonomy" id="1921010"/>
    <lineage>
        <taxon>Bacteria</taxon>
        <taxon>Pseudomonadati</taxon>
        <taxon>Pseudomonadota</taxon>
        <taxon>Candidatius Mariprofundia</taxon>
        <taxon>Mariprofundales</taxon>
        <taxon>Mariprofundaceae</taxon>
        <taxon>Mariprofundus</taxon>
    </lineage>
</organism>
<dbReference type="InterPro" id="IPR051218">
    <property type="entry name" value="Sec_MonoDiacylglyc_Lipase"/>
</dbReference>
<dbReference type="Pfam" id="PF01764">
    <property type="entry name" value="Lipase_3"/>
    <property type="match status" value="1"/>
</dbReference>